<proteinExistence type="predicted"/>
<reference evidence="2 3" key="1">
    <citation type="submission" date="2019-12" db="EMBL/GenBank/DDBJ databases">
        <title>Novel species isolated from a subtropical stream in China.</title>
        <authorList>
            <person name="Lu H."/>
        </authorList>
    </citation>
    <scope>NUCLEOTIDE SEQUENCE [LARGE SCALE GENOMIC DNA]</scope>
    <source>
        <strain evidence="2 3">FT50W</strain>
    </source>
</reference>
<dbReference type="InterPro" id="IPR002716">
    <property type="entry name" value="PIN_dom"/>
</dbReference>
<dbReference type="InterPro" id="IPR029060">
    <property type="entry name" value="PIN-like_dom_sf"/>
</dbReference>
<dbReference type="SUPFAM" id="SSF88723">
    <property type="entry name" value="PIN domain-like"/>
    <property type="match status" value="1"/>
</dbReference>
<sequence>MIMLDTQSGSIVVSAFSLCEVALLVEYNRLWPTPDFAGWQKAVEAIDRLRFIPVDHHIAVSSVQLTAGLHKDPADRIIVATARLLSTRADDLVAAYFSSS</sequence>
<gene>
    <name evidence="2" type="ORF">GTP44_11405</name>
</gene>
<organism evidence="2 3">
    <name type="scientific">Duganella lactea</name>
    <dbReference type="NCBI Taxonomy" id="2692173"/>
    <lineage>
        <taxon>Bacteria</taxon>
        <taxon>Pseudomonadati</taxon>
        <taxon>Pseudomonadota</taxon>
        <taxon>Betaproteobacteria</taxon>
        <taxon>Burkholderiales</taxon>
        <taxon>Oxalobacteraceae</taxon>
        <taxon>Telluria group</taxon>
        <taxon>Duganella</taxon>
    </lineage>
</organism>
<feature type="domain" description="PIN" evidence="1">
    <location>
        <begin position="9"/>
        <end position="85"/>
    </location>
</feature>
<name>A0A6L8MQF8_9BURK</name>
<dbReference type="AlphaFoldDB" id="A0A6L8MQF8"/>
<dbReference type="Proteomes" id="UP000474565">
    <property type="component" value="Unassembled WGS sequence"/>
</dbReference>
<dbReference type="EMBL" id="WWCP01000011">
    <property type="protein sequence ID" value="MYM82558.1"/>
    <property type="molecule type" value="Genomic_DNA"/>
</dbReference>
<comment type="caution">
    <text evidence="2">The sequence shown here is derived from an EMBL/GenBank/DDBJ whole genome shotgun (WGS) entry which is preliminary data.</text>
</comment>
<protein>
    <submittedName>
        <fullName evidence="2">PIN domain-containing protein</fullName>
    </submittedName>
</protein>
<dbReference type="RefSeq" id="WP_161019517.1">
    <property type="nucleotide sequence ID" value="NZ_WWCP01000011.1"/>
</dbReference>
<accession>A0A6L8MQF8</accession>
<dbReference type="PANTHER" id="PTHR36173:SF1">
    <property type="entry name" value="RIBONUCLEASE VAPC22"/>
    <property type="match status" value="1"/>
</dbReference>
<evidence type="ECO:0000313" key="2">
    <source>
        <dbReference type="EMBL" id="MYM82558.1"/>
    </source>
</evidence>
<evidence type="ECO:0000259" key="1">
    <source>
        <dbReference type="Pfam" id="PF01850"/>
    </source>
</evidence>
<dbReference type="Pfam" id="PF01850">
    <property type="entry name" value="PIN"/>
    <property type="match status" value="1"/>
</dbReference>
<dbReference type="PANTHER" id="PTHR36173">
    <property type="entry name" value="RIBONUCLEASE VAPC16-RELATED"/>
    <property type="match status" value="1"/>
</dbReference>
<evidence type="ECO:0000313" key="3">
    <source>
        <dbReference type="Proteomes" id="UP000474565"/>
    </source>
</evidence>
<dbReference type="InterPro" id="IPR052919">
    <property type="entry name" value="TA_system_RNase"/>
</dbReference>